<organism evidence="1 2">
    <name type="scientific">Rangifer tarandus platyrhynchus</name>
    <name type="common">Svalbard reindeer</name>
    <dbReference type="NCBI Taxonomy" id="3082113"/>
    <lineage>
        <taxon>Eukaryota</taxon>
        <taxon>Metazoa</taxon>
        <taxon>Chordata</taxon>
        <taxon>Craniata</taxon>
        <taxon>Vertebrata</taxon>
        <taxon>Euteleostomi</taxon>
        <taxon>Mammalia</taxon>
        <taxon>Eutheria</taxon>
        <taxon>Laurasiatheria</taxon>
        <taxon>Artiodactyla</taxon>
        <taxon>Ruminantia</taxon>
        <taxon>Pecora</taxon>
        <taxon>Cervidae</taxon>
        <taxon>Odocoileinae</taxon>
        <taxon>Rangifer</taxon>
    </lineage>
</organism>
<name>A0AC59ZV25_RANTA</name>
<reference evidence="1" key="1">
    <citation type="submission" date="2023-05" db="EMBL/GenBank/DDBJ databases">
        <authorList>
            <consortium name="ELIXIR-Norway"/>
        </authorList>
    </citation>
    <scope>NUCLEOTIDE SEQUENCE</scope>
</reference>
<gene>
    <name evidence="1" type="ORF">MRATA1EN22A_LOCUS23464</name>
</gene>
<evidence type="ECO:0000313" key="1">
    <source>
        <dbReference type="EMBL" id="CAN0515780.1"/>
    </source>
</evidence>
<reference evidence="1" key="2">
    <citation type="submission" date="2025-03" db="EMBL/GenBank/DDBJ databases">
        <authorList>
            <consortium name="ELIXIR-Norway"/>
            <consortium name="Elixir Norway"/>
        </authorList>
    </citation>
    <scope>NUCLEOTIDE SEQUENCE</scope>
</reference>
<sequence length="145" mass="14627">MGFSRQEYWSGLPFPPPGDLPDPGLELASPKSPAFFTAEARSGAGAGDGGEDDVARDTPRSDRGGMALAGQGDPTSRSWHPLAGLALRSSVWARQRAPGGRGGGGAGTPGTWERAVAVSPGPHAAQVRGSEGWPGSPDSGELGAP</sequence>
<evidence type="ECO:0000313" key="2">
    <source>
        <dbReference type="Proteomes" id="UP001162501"/>
    </source>
</evidence>
<proteinExistence type="predicted"/>
<dbReference type="Proteomes" id="UP001162501">
    <property type="component" value="Chromosome 4"/>
</dbReference>
<dbReference type="EMBL" id="OX596088">
    <property type="protein sequence ID" value="CAN0515780.1"/>
    <property type="molecule type" value="Genomic_DNA"/>
</dbReference>
<protein>
    <submittedName>
        <fullName evidence="1">Uncharacterized protein</fullName>
    </submittedName>
</protein>
<accession>A0AC59ZV25</accession>